<dbReference type="Proteomes" id="UP000320095">
    <property type="component" value="Unassembled WGS sequence"/>
</dbReference>
<gene>
    <name evidence="6" type="ORF">EAH80_03225</name>
</gene>
<dbReference type="SUPFAM" id="SSF51679">
    <property type="entry name" value="Bacterial luciferase-like"/>
    <property type="match status" value="1"/>
</dbReference>
<evidence type="ECO:0000256" key="4">
    <source>
        <dbReference type="ARBA" id="ARBA00023033"/>
    </source>
</evidence>
<dbReference type="Pfam" id="PF00296">
    <property type="entry name" value="Bac_luciferase"/>
    <property type="match status" value="1"/>
</dbReference>
<keyword evidence="4" id="KW-0503">Monooxygenase</keyword>
<dbReference type="GO" id="GO:0008726">
    <property type="term" value="F:alkanesulfonate monooxygenase activity"/>
    <property type="evidence" value="ECO:0007669"/>
    <property type="project" value="TreeGrafter"/>
</dbReference>
<evidence type="ECO:0000256" key="3">
    <source>
        <dbReference type="ARBA" id="ARBA00023002"/>
    </source>
</evidence>
<dbReference type="PANTHER" id="PTHR42847:SF4">
    <property type="entry name" value="ALKANESULFONATE MONOOXYGENASE-RELATED"/>
    <property type="match status" value="1"/>
</dbReference>
<dbReference type="Gene3D" id="3.20.20.30">
    <property type="entry name" value="Luciferase-like domain"/>
    <property type="match status" value="1"/>
</dbReference>
<evidence type="ECO:0000256" key="1">
    <source>
        <dbReference type="ARBA" id="ARBA00022630"/>
    </source>
</evidence>
<dbReference type="OrthoDB" id="5172444at2"/>
<dbReference type="GO" id="GO:0046306">
    <property type="term" value="P:alkanesulfonate catabolic process"/>
    <property type="evidence" value="ECO:0007669"/>
    <property type="project" value="TreeGrafter"/>
</dbReference>
<dbReference type="InterPro" id="IPR036661">
    <property type="entry name" value="Luciferase-like_sf"/>
</dbReference>
<organism evidence="6 7">
    <name type="scientific">Mycolicibacterium hodleri</name>
    <dbReference type="NCBI Taxonomy" id="49897"/>
    <lineage>
        <taxon>Bacteria</taxon>
        <taxon>Bacillati</taxon>
        <taxon>Actinomycetota</taxon>
        <taxon>Actinomycetes</taxon>
        <taxon>Mycobacteriales</taxon>
        <taxon>Mycobacteriaceae</taxon>
        <taxon>Mycolicibacterium</taxon>
    </lineage>
</organism>
<reference evidence="6 7" key="1">
    <citation type="journal article" date="2019" name="Environ. Microbiol.">
        <title>Species interactions and distinct microbial communities in high Arctic permafrost affected cryosols are associated with the CH4 and CO2 gas fluxes.</title>
        <authorList>
            <person name="Altshuler I."/>
            <person name="Hamel J."/>
            <person name="Turney S."/>
            <person name="Magnuson E."/>
            <person name="Levesque R."/>
            <person name="Greer C."/>
            <person name="Whyte L.G."/>
        </authorList>
    </citation>
    <scope>NUCLEOTIDE SEQUENCE [LARGE SCALE GENOMIC DNA]</scope>
    <source>
        <strain evidence="6 7">S5.20</strain>
    </source>
</reference>
<dbReference type="InterPro" id="IPR050172">
    <property type="entry name" value="SsuD_RutA_monooxygenase"/>
</dbReference>
<dbReference type="EMBL" id="RCZG01000001">
    <property type="protein sequence ID" value="TPG36918.1"/>
    <property type="molecule type" value="Genomic_DNA"/>
</dbReference>
<feature type="domain" description="Luciferase-like" evidence="5">
    <location>
        <begin position="1"/>
        <end position="245"/>
    </location>
</feature>
<evidence type="ECO:0000313" key="7">
    <source>
        <dbReference type="Proteomes" id="UP000320095"/>
    </source>
</evidence>
<evidence type="ECO:0000256" key="2">
    <source>
        <dbReference type="ARBA" id="ARBA00022643"/>
    </source>
</evidence>
<accession>A0A502EGU6</accession>
<keyword evidence="2" id="KW-0288">FMN</keyword>
<dbReference type="PANTHER" id="PTHR42847">
    <property type="entry name" value="ALKANESULFONATE MONOOXYGENASE"/>
    <property type="match status" value="1"/>
</dbReference>
<protein>
    <submittedName>
        <fullName evidence="6">LLM class F420-dependent oxidoreductase</fullName>
    </submittedName>
</protein>
<comment type="caution">
    <text evidence="6">The sequence shown here is derived from an EMBL/GenBank/DDBJ whole genome shotgun (WGS) entry which is preliminary data.</text>
</comment>
<keyword evidence="1" id="KW-0285">Flavoprotein</keyword>
<dbReference type="NCBIfam" id="TIGR03619">
    <property type="entry name" value="F420_Rv2161c"/>
    <property type="match status" value="1"/>
</dbReference>
<proteinExistence type="predicted"/>
<keyword evidence="7" id="KW-1185">Reference proteome</keyword>
<evidence type="ECO:0000259" key="5">
    <source>
        <dbReference type="Pfam" id="PF00296"/>
    </source>
</evidence>
<dbReference type="InterPro" id="IPR011251">
    <property type="entry name" value="Luciferase-like_dom"/>
</dbReference>
<dbReference type="InterPro" id="IPR019921">
    <property type="entry name" value="Lucif-like_OxRdtase_Rv2161c"/>
</dbReference>
<sequence length="306" mass="32707">MKFTITHPMHSHPYNPELVSGKGVGAVAAAAEAAGLHGFGFTDHPAPTQRWLQSGGHDALDPFVAMGFAAARTTTLRLIPNVVVLPYRNPFVVAKVGATLDLLSAGRFTLAVGVGYLKREFMALGVDFEERGALFEEALQVIRSVWTDDDVSFEGRHFTATGITAHPRPVSKPHPPIWIGGNTAAARRRVAEYGDGWCPFPAPAVLAQTARTAAMETIDDLAAGIDDLRRRCDEAGRDPDALDVTFINATGGNPANDDFSADEFLSGVEKLEALGVTWTQVHIPGDSLAHAVEVIDKFGELVISAT</sequence>
<dbReference type="AlphaFoldDB" id="A0A502EGU6"/>
<name>A0A502EGU6_9MYCO</name>
<evidence type="ECO:0000313" key="6">
    <source>
        <dbReference type="EMBL" id="TPG36918.1"/>
    </source>
</evidence>
<keyword evidence="3" id="KW-0560">Oxidoreductase</keyword>
<dbReference type="RefSeq" id="WP_140687894.1">
    <property type="nucleotide sequence ID" value="NZ_RCZG01000001.1"/>
</dbReference>